<evidence type="ECO:0000313" key="4">
    <source>
        <dbReference type="Proteomes" id="UP000288943"/>
    </source>
</evidence>
<dbReference type="EMBL" id="JAMDMJ010000024">
    <property type="protein sequence ID" value="MCY9597723.1"/>
    <property type="molecule type" value="Genomic_DNA"/>
</dbReference>
<accession>A0A410X379</accession>
<sequence length="179" mass="19796">MQPVHQPNDLIIYPSTKKTIGLVLAALVFVVLGIVFIGAGQSEEERSLALVAIGGVSVVFFGACLVYLVYRLFNRKPSLIVNDEGVVDHSSAIGGGELKWADIEEMMLYDYMGQRFIGIRLHDAETYLARQSGFKKALMKANQGLVQATVNITQTAVKMPLEELYALMMEKWERDRAGA</sequence>
<organism evidence="3 4">
    <name type="scientific">Paenibacillus chitinolyticus</name>
    <dbReference type="NCBI Taxonomy" id="79263"/>
    <lineage>
        <taxon>Bacteria</taxon>
        <taxon>Bacillati</taxon>
        <taxon>Bacillota</taxon>
        <taxon>Bacilli</taxon>
        <taxon>Bacillales</taxon>
        <taxon>Paenibacillaceae</taxon>
        <taxon>Paenibacillus</taxon>
    </lineage>
</organism>
<dbReference type="AlphaFoldDB" id="A0A410X379"/>
<dbReference type="InterPro" id="IPR048136">
    <property type="entry name" value="STM3941-like"/>
</dbReference>
<feature type="transmembrane region" description="Helical" evidence="1">
    <location>
        <begin position="47"/>
        <end position="70"/>
    </location>
</feature>
<feature type="transmembrane region" description="Helical" evidence="1">
    <location>
        <begin position="20"/>
        <end position="41"/>
    </location>
</feature>
<keyword evidence="5" id="KW-1185">Reference proteome</keyword>
<dbReference type="KEGG" id="pchi:PC41400_26685"/>
<name>A0A410X379_9BACL</name>
<dbReference type="OrthoDB" id="4764283at2"/>
<keyword evidence="1" id="KW-1133">Transmembrane helix</keyword>
<reference evidence="3 4" key="1">
    <citation type="submission" date="2018-01" db="EMBL/GenBank/DDBJ databases">
        <title>The whole genome sequencing and assembly of Paenibacillus chitinolyticus KCCM 41400 strain.</title>
        <authorList>
            <person name="Kim J.-Y."/>
            <person name="Park M.-K."/>
            <person name="Lee Y.-J."/>
            <person name="Yi H."/>
            <person name="Bahn Y.-S."/>
            <person name="Kim J.F."/>
            <person name="Lee D.-W."/>
        </authorList>
    </citation>
    <scope>NUCLEOTIDE SEQUENCE [LARGE SCALE GENOMIC DNA]</scope>
    <source>
        <strain evidence="3 4">KCCM 41400</strain>
    </source>
</reference>
<dbReference type="EMBL" id="CP026520">
    <property type="protein sequence ID" value="QAV21066.1"/>
    <property type="molecule type" value="Genomic_DNA"/>
</dbReference>
<evidence type="ECO:0000313" key="2">
    <source>
        <dbReference type="EMBL" id="MCY9597723.1"/>
    </source>
</evidence>
<dbReference type="Proteomes" id="UP001527202">
    <property type="component" value="Unassembled WGS sequence"/>
</dbReference>
<protein>
    <submittedName>
        <fullName evidence="3">Uncharacterized protein</fullName>
    </submittedName>
</protein>
<dbReference type="NCBIfam" id="NF041635">
    <property type="entry name" value="STM3941_fam"/>
    <property type="match status" value="1"/>
</dbReference>
<dbReference type="GeneID" id="95378383"/>
<evidence type="ECO:0000313" key="3">
    <source>
        <dbReference type="EMBL" id="QAV21066.1"/>
    </source>
</evidence>
<keyword evidence="1" id="KW-0472">Membrane</keyword>
<proteinExistence type="predicted"/>
<evidence type="ECO:0000256" key="1">
    <source>
        <dbReference type="SAM" id="Phobius"/>
    </source>
</evidence>
<dbReference type="Proteomes" id="UP000288943">
    <property type="component" value="Chromosome"/>
</dbReference>
<keyword evidence="1" id="KW-0812">Transmembrane</keyword>
<reference evidence="2 5" key="2">
    <citation type="submission" date="2022-05" db="EMBL/GenBank/DDBJ databases">
        <title>Genome Sequencing of Bee-Associated Microbes.</title>
        <authorList>
            <person name="Dunlap C."/>
        </authorList>
    </citation>
    <scope>NUCLEOTIDE SEQUENCE [LARGE SCALE GENOMIC DNA]</scope>
    <source>
        <strain evidence="2 5">NRRL B-23120</strain>
    </source>
</reference>
<evidence type="ECO:0000313" key="5">
    <source>
        <dbReference type="Proteomes" id="UP001527202"/>
    </source>
</evidence>
<gene>
    <name evidence="2" type="ORF">M5X16_18320</name>
    <name evidence="3" type="ORF">PC41400_26685</name>
</gene>
<dbReference type="RefSeq" id="WP_042234683.1">
    <property type="nucleotide sequence ID" value="NZ_CP026520.1"/>
</dbReference>